<evidence type="ECO:0000313" key="3">
    <source>
        <dbReference type="Proteomes" id="UP001297581"/>
    </source>
</evidence>
<organism evidence="2 3">
    <name type="scientific">Shewanella zhuhaiensis</name>
    <dbReference type="NCBI Taxonomy" id="2919576"/>
    <lineage>
        <taxon>Bacteria</taxon>
        <taxon>Pseudomonadati</taxon>
        <taxon>Pseudomonadota</taxon>
        <taxon>Gammaproteobacteria</taxon>
        <taxon>Alteromonadales</taxon>
        <taxon>Shewanellaceae</taxon>
        <taxon>Shewanella</taxon>
    </lineage>
</organism>
<sequence>MRTIVNAIQMLVLLSAAGLADASTRPLFAGKNQPIGEVETFFIGNQLVVTAQVTEVGWCLGASHLYVGNEAPTSAAPGQFPYYHDLGCSLSDTYMVDVDAVDQYVAYHAESKQSAYPIGGTVSYMVQFPGGDSYFNAYINGMGPLDAWCIDFGRSISPGTTYTNCELRSLNDQDLGIVDREENLGYASWILNQDWSLYPEYSWKEIQAALWKLIDDNPPVNSGGGISWDEAKALEIVDMALTNGSGYNADSFEGLVLLCKNSNDVVNRQITLVAVPVDGFFIGEDTAWAQGSDNWYNGKGNMIGWGSYFLEPYPQP</sequence>
<proteinExistence type="predicted"/>
<dbReference type="RefSeq" id="WP_240591325.1">
    <property type="nucleotide sequence ID" value="NZ_JAKUDL010000004.1"/>
</dbReference>
<name>A0AAJ1BHV8_9GAMM</name>
<dbReference type="Proteomes" id="UP001297581">
    <property type="component" value="Unassembled WGS sequence"/>
</dbReference>
<protein>
    <submittedName>
        <fullName evidence="2">Uncharacterized protein</fullName>
    </submittedName>
</protein>
<keyword evidence="3" id="KW-1185">Reference proteome</keyword>
<dbReference type="AlphaFoldDB" id="A0AAJ1BHV8"/>
<accession>A0AAJ1BHV8</accession>
<feature type="signal peptide" evidence="1">
    <location>
        <begin position="1"/>
        <end position="22"/>
    </location>
</feature>
<dbReference type="EMBL" id="JAKUDL010000004">
    <property type="protein sequence ID" value="MCH4295050.1"/>
    <property type="molecule type" value="Genomic_DNA"/>
</dbReference>
<reference evidence="2 3" key="1">
    <citation type="submission" date="2022-02" db="EMBL/GenBank/DDBJ databases">
        <title>The genome sequence of Shewanella sp. 3B26.</title>
        <authorList>
            <person name="Du J."/>
        </authorList>
    </citation>
    <scope>NUCLEOTIDE SEQUENCE [LARGE SCALE GENOMIC DNA]</scope>
    <source>
        <strain evidence="2 3">3B26</strain>
    </source>
</reference>
<evidence type="ECO:0000256" key="1">
    <source>
        <dbReference type="SAM" id="SignalP"/>
    </source>
</evidence>
<gene>
    <name evidence="2" type="ORF">MJ923_12140</name>
</gene>
<feature type="chain" id="PRO_5042491184" evidence="1">
    <location>
        <begin position="23"/>
        <end position="316"/>
    </location>
</feature>
<comment type="caution">
    <text evidence="2">The sequence shown here is derived from an EMBL/GenBank/DDBJ whole genome shotgun (WGS) entry which is preliminary data.</text>
</comment>
<evidence type="ECO:0000313" key="2">
    <source>
        <dbReference type="EMBL" id="MCH4295050.1"/>
    </source>
</evidence>
<keyword evidence="1" id="KW-0732">Signal</keyword>